<dbReference type="EMBL" id="CP159342">
    <property type="protein sequence ID" value="XCH75448.1"/>
    <property type="molecule type" value="Genomic_DNA"/>
</dbReference>
<evidence type="ECO:0000313" key="1">
    <source>
        <dbReference type="EMBL" id="XBP94747.1"/>
    </source>
</evidence>
<dbReference type="AlphaFoldDB" id="A0AAU7MAW5"/>
<dbReference type="EMBL" id="CP157762">
    <property type="protein sequence ID" value="XBP94747.1"/>
    <property type="molecule type" value="Genomic_DNA"/>
</dbReference>
<evidence type="ECO:0000313" key="2">
    <source>
        <dbReference type="EMBL" id="XCH75448.1"/>
    </source>
</evidence>
<reference evidence="2" key="2">
    <citation type="submission" date="2024-06" db="EMBL/GenBank/DDBJ databases">
        <title>Micromonospora mangrovi CCTCC AA 2012012 genome sequences.</title>
        <authorList>
            <person name="Gao J."/>
        </authorList>
    </citation>
    <scope>NUCLEOTIDE SEQUENCE</scope>
    <source>
        <strain evidence="2">CCTCC AA 2012012</strain>
    </source>
</reference>
<dbReference type="RefSeq" id="WP_350934936.1">
    <property type="nucleotide sequence ID" value="NZ_CP157762.1"/>
</dbReference>
<protein>
    <submittedName>
        <fullName evidence="1">Uncharacterized protein</fullName>
    </submittedName>
</protein>
<proteinExistence type="predicted"/>
<accession>A0AAU7MAW5</accession>
<organism evidence="1">
    <name type="scientific">Micromonospora sp. CCTCC AA 2012012</name>
    <dbReference type="NCBI Taxonomy" id="3111921"/>
    <lineage>
        <taxon>Bacteria</taxon>
        <taxon>Bacillati</taxon>
        <taxon>Actinomycetota</taxon>
        <taxon>Actinomycetes</taxon>
        <taxon>Micromonosporales</taxon>
        <taxon>Micromonosporaceae</taxon>
        <taxon>Micromonospora</taxon>
    </lineage>
</organism>
<sequence length="155" mass="16348">MTHQAPQVDFTVWDVDEHPPMSPLEVSTLDAGTGTPNAVGLTRGANPGEGPGVTVWSFAPQAIEQFPLWLTQHAAMAFVAPYAAAVGVTHREATDRIRLLLKEGEPTTLTVDGSPVAAVAYQLHDDWQAIASRDPAVPVTVACSGRDRPAALSTA</sequence>
<gene>
    <name evidence="2" type="ORF">ABUL08_04950</name>
    <name evidence="1" type="ORF">VK199_04920</name>
</gene>
<reference evidence="1" key="1">
    <citation type="submission" date="2024-01" db="EMBL/GenBank/DDBJ databases">
        <title>The genome sequence of Micromonospora mangrovi CCTCC AA 2012012.</title>
        <authorList>
            <person name="Gao J."/>
        </authorList>
    </citation>
    <scope>NUCLEOTIDE SEQUENCE</scope>
    <source>
        <strain evidence="1">CCTCC AA 2012012</strain>
    </source>
</reference>
<name>A0AAU7MAW5_9ACTN</name>